<keyword evidence="1" id="KW-1133">Transmembrane helix</keyword>
<dbReference type="Proteomes" id="UP000886758">
    <property type="component" value="Unassembled WGS sequence"/>
</dbReference>
<dbReference type="EMBL" id="DVLF01000084">
    <property type="protein sequence ID" value="HIT49913.1"/>
    <property type="molecule type" value="Genomic_DNA"/>
</dbReference>
<organism evidence="2 3">
    <name type="scientific">Candidatus Pelethenecus faecipullorum</name>
    <dbReference type="NCBI Taxonomy" id="2840900"/>
    <lineage>
        <taxon>Bacteria</taxon>
        <taxon>Bacillati</taxon>
        <taxon>Mycoplasmatota</taxon>
        <taxon>Mollicutes</taxon>
        <taxon>Candidatus Pelethenecus</taxon>
    </lineage>
</organism>
<protein>
    <submittedName>
        <fullName evidence="2">Uncharacterized protein</fullName>
    </submittedName>
</protein>
<evidence type="ECO:0000256" key="1">
    <source>
        <dbReference type="SAM" id="Phobius"/>
    </source>
</evidence>
<feature type="transmembrane region" description="Helical" evidence="1">
    <location>
        <begin position="511"/>
        <end position="529"/>
    </location>
</feature>
<dbReference type="AlphaFoldDB" id="A0A9D1GR44"/>
<gene>
    <name evidence="2" type="ORF">IAD46_02690</name>
</gene>
<reference evidence="2" key="2">
    <citation type="journal article" date="2021" name="PeerJ">
        <title>Extensive microbial diversity within the chicken gut microbiome revealed by metagenomics and culture.</title>
        <authorList>
            <person name="Gilroy R."/>
            <person name="Ravi A."/>
            <person name="Getino M."/>
            <person name="Pursley I."/>
            <person name="Horton D.L."/>
            <person name="Alikhan N.F."/>
            <person name="Baker D."/>
            <person name="Gharbi K."/>
            <person name="Hall N."/>
            <person name="Watson M."/>
            <person name="Adriaenssens E.M."/>
            <person name="Foster-Nyarko E."/>
            <person name="Jarju S."/>
            <person name="Secka A."/>
            <person name="Antonio M."/>
            <person name="Oren A."/>
            <person name="Chaudhuri R.R."/>
            <person name="La Ragione R."/>
            <person name="Hildebrand F."/>
            <person name="Pallen M.J."/>
        </authorList>
    </citation>
    <scope>NUCLEOTIDE SEQUENCE</scope>
    <source>
        <strain evidence="2">ChiW17-6978</strain>
    </source>
</reference>
<evidence type="ECO:0000313" key="2">
    <source>
        <dbReference type="EMBL" id="HIT49913.1"/>
    </source>
</evidence>
<reference evidence="2" key="1">
    <citation type="submission" date="2020-10" db="EMBL/GenBank/DDBJ databases">
        <authorList>
            <person name="Gilroy R."/>
        </authorList>
    </citation>
    <scope>NUCLEOTIDE SEQUENCE</scope>
    <source>
        <strain evidence="2">ChiW17-6978</strain>
    </source>
</reference>
<keyword evidence="1" id="KW-0812">Transmembrane</keyword>
<accession>A0A9D1GR44</accession>
<feature type="transmembrane region" description="Helical" evidence="1">
    <location>
        <begin position="536"/>
        <end position="556"/>
    </location>
</feature>
<feature type="transmembrane region" description="Helical" evidence="1">
    <location>
        <begin position="398"/>
        <end position="422"/>
    </location>
</feature>
<feature type="transmembrane region" description="Helical" evidence="1">
    <location>
        <begin position="474"/>
        <end position="499"/>
    </location>
</feature>
<proteinExistence type="predicted"/>
<sequence length="560" mass="65607">MRSFVFENKTYTNLNDLGLAFKQSYQEALKAISTKPFLKFLKKQKKLYPAMRDILYKTRSLETVLSILIYHFTTDRILYIDHTECRDITILQQMVERQNPKMLSFLSEQGLSNTLLLDWPNEKEKADFRTFEEYCQDPFAVKYCLNFRHYDEITDLKPYFQDLKNDDQAFKKLWELFSDEAFQLQLVSCYSLEEVLKMRQASCPVFKGLQMVQAYLDESFLKEVLQNHFGVWFLNHLSFYSFKKEGKKIRKSGKRLKKEGKHLLKKKSALSAVAAWSEACYDTYLKAVMLFKKGRIKTKNDAYSLVVSYLNTFVCPRFLEESKIKETVSFSEEQVPVFVRPSYDLRKLEKSIVQHGRFAKISIFVTVLLAVYLGLQFIDLKDWLSFDFHLLVVDEDDRMLALLFFGVALGCCLLLSLLILWLKRSAAKKYNRLCQLKYLRNNEAILTTKEMDKLKKLTAKEEKYSRKIDRFYRFYGSLLMVFLSFSVSYVVLSVLYSVGFLQDEITELFSTYRYLLLIPFLLPALCGLLRHKKTGFSVLLTVLFSALLAAGCIYLVPYLG</sequence>
<keyword evidence="1" id="KW-0472">Membrane</keyword>
<comment type="caution">
    <text evidence="2">The sequence shown here is derived from an EMBL/GenBank/DDBJ whole genome shotgun (WGS) entry which is preliminary data.</text>
</comment>
<evidence type="ECO:0000313" key="3">
    <source>
        <dbReference type="Proteomes" id="UP000886758"/>
    </source>
</evidence>
<feature type="transmembrane region" description="Helical" evidence="1">
    <location>
        <begin position="358"/>
        <end position="378"/>
    </location>
</feature>
<name>A0A9D1GR44_9MOLU</name>